<accession>A0A7S1YDY2</accession>
<reference evidence="2" key="1">
    <citation type="submission" date="2021-01" db="EMBL/GenBank/DDBJ databases">
        <authorList>
            <person name="Corre E."/>
            <person name="Pelletier E."/>
            <person name="Niang G."/>
            <person name="Scheremetjew M."/>
            <person name="Finn R."/>
            <person name="Kale V."/>
            <person name="Holt S."/>
            <person name="Cochrane G."/>
            <person name="Meng A."/>
            <person name="Brown T."/>
            <person name="Cohen L."/>
        </authorList>
    </citation>
    <scope>NUCLEOTIDE SEQUENCE</scope>
    <source>
        <strain evidence="2">ATCC 50979</strain>
    </source>
</reference>
<dbReference type="AlphaFoldDB" id="A0A7S1YDY2"/>
<evidence type="ECO:0000256" key="1">
    <source>
        <dbReference type="SAM" id="SignalP"/>
    </source>
</evidence>
<evidence type="ECO:0008006" key="3">
    <source>
        <dbReference type="Google" id="ProtNLM"/>
    </source>
</evidence>
<protein>
    <recommendedName>
        <fullName evidence="3">Dirigent protein</fullName>
    </recommendedName>
</protein>
<gene>
    <name evidence="2" type="ORF">SSP0437_LOCUS4510</name>
</gene>
<dbReference type="EMBL" id="HBGL01005889">
    <property type="protein sequence ID" value="CAD9293748.1"/>
    <property type="molecule type" value="Transcribed_RNA"/>
</dbReference>
<sequence>MLIGLLLSFASLCFAVDSQFFVGSVVIFKDGQYQLELPLLLNRSYTTDGPTINGFLTTTSVYSGTATTSVATAVIKESDDGSFAIALTGGNATIKGQGTGLTPQAIQGFVASGSFSMSVNGTEIAGTATLIAGDEVGPRGTEANMIEVVSLAQPESSTVTEIIKLGQVSGAVYSGLMGGLAGSSDAAGRFADGSAKLSPAELHHAVHAPKLATIAGMVAV</sequence>
<keyword evidence="1" id="KW-0732">Signal</keyword>
<feature type="chain" id="PRO_5031125176" description="Dirigent protein" evidence="1">
    <location>
        <begin position="16"/>
        <end position="220"/>
    </location>
</feature>
<feature type="signal peptide" evidence="1">
    <location>
        <begin position="1"/>
        <end position="15"/>
    </location>
</feature>
<proteinExistence type="predicted"/>
<name>A0A7S1YDY2_9EUKA</name>
<evidence type="ECO:0000313" key="2">
    <source>
        <dbReference type="EMBL" id="CAD9293748.1"/>
    </source>
</evidence>
<organism evidence="2">
    <name type="scientific">Sexangularia sp. CB-2014</name>
    <dbReference type="NCBI Taxonomy" id="1486929"/>
    <lineage>
        <taxon>Eukaryota</taxon>
        <taxon>Amoebozoa</taxon>
        <taxon>Tubulinea</taxon>
        <taxon>Elardia</taxon>
        <taxon>Arcellinida</taxon>
        <taxon>Arcellinida incertae sedis</taxon>
        <taxon>Sexangularia</taxon>
    </lineage>
</organism>